<dbReference type="EMBL" id="SDDZ01000009">
    <property type="protein sequence ID" value="RXJ45969.1"/>
    <property type="molecule type" value="Genomic_DNA"/>
</dbReference>
<reference evidence="5 6" key="1">
    <citation type="submission" date="2019-01" db="EMBL/GenBank/DDBJ databases">
        <title>Genome sequence of the Antarctic species Gelidibacter gilvus ACAM 158(T).</title>
        <authorList>
            <person name="Bowman J.P."/>
        </authorList>
    </citation>
    <scope>NUCLEOTIDE SEQUENCE [LARGE SCALE GENOMIC DNA]</scope>
    <source>
        <strain evidence="5 6">IC158</strain>
    </source>
</reference>
<dbReference type="OrthoDB" id="9765926at2"/>
<feature type="chain" id="PRO_5020220016" evidence="3">
    <location>
        <begin position="26"/>
        <end position="1051"/>
    </location>
</feature>
<gene>
    <name evidence="5" type="ORF">ESZ48_14235</name>
</gene>
<dbReference type="SUPFAM" id="SSF49373">
    <property type="entry name" value="Invasin/intimin cell-adhesion fragments"/>
    <property type="match status" value="1"/>
</dbReference>
<evidence type="ECO:0000259" key="4">
    <source>
        <dbReference type="SMART" id="SM00635"/>
    </source>
</evidence>
<evidence type="ECO:0000256" key="1">
    <source>
        <dbReference type="ARBA" id="ARBA00022729"/>
    </source>
</evidence>
<feature type="compositionally biased region" description="Basic and acidic residues" evidence="2">
    <location>
        <begin position="360"/>
        <end position="375"/>
    </location>
</feature>
<keyword evidence="1 3" id="KW-0732">Signal</keyword>
<accession>A0A4Q0XGP8</accession>
<comment type="caution">
    <text evidence="5">The sequence shown here is derived from an EMBL/GenBank/DDBJ whole genome shotgun (WGS) entry which is preliminary data.</text>
</comment>
<organism evidence="5 6">
    <name type="scientific">Gelidibacter gilvus</name>
    <dbReference type="NCBI Taxonomy" id="59602"/>
    <lineage>
        <taxon>Bacteria</taxon>
        <taxon>Pseudomonadati</taxon>
        <taxon>Bacteroidota</taxon>
        <taxon>Flavobacteriia</taxon>
        <taxon>Flavobacteriales</taxon>
        <taxon>Flavobacteriaceae</taxon>
        <taxon>Gelidibacter</taxon>
    </lineage>
</organism>
<protein>
    <submittedName>
        <fullName evidence="5">T9SS type A sorting domain-containing protein</fullName>
    </submittedName>
</protein>
<feature type="domain" description="BIG2" evidence="4">
    <location>
        <begin position="417"/>
        <end position="494"/>
    </location>
</feature>
<feature type="region of interest" description="Disordered" evidence="2">
    <location>
        <begin position="360"/>
        <end position="379"/>
    </location>
</feature>
<dbReference type="Proteomes" id="UP000289792">
    <property type="component" value="Unassembled WGS sequence"/>
</dbReference>
<evidence type="ECO:0000313" key="5">
    <source>
        <dbReference type="EMBL" id="RXJ45969.1"/>
    </source>
</evidence>
<evidence type="ECO:0000256" key="2">
    <source>
        <dbReference type="SAM" id="MobiDB-lite"/>
    </source>
</evidence>
<proteinExistence type="predicted"/>
<dbReference type="Gene3D" id="2.60.40.1080">
    <property type="match status" value="1"/>
</dbReference>
<dbReference type="InterPro" id="IPR008964">
    <property type="entry name" value="Invasin/intimin_cell_adhesion"/>
</dbReference>
<dbReference type="SMART" id="SM00635">
    <property type="entry name" value="BID_2"/>
    <property type="match status" value="1"/>
</dbReference>
<feature type="signal peptide" evidence="3">
    <location>
        <begin position="1"/>
        <end position="25"/>
    </location>
</feature>
<dbReference type="NCBIfam" id="TIGR04183">
    <property type="entry name" value="Por_Secre_tail"/>
    <property type="match status" value="1"/>
</dbReference>
<name>A0A4Q0XGP8_9FLAO</name>
<dbReference type="Pfam" id="PF18962">
    <property type="entry name" value="Por_Secre_tail"/>
    <property type="match status" value="1"/>
</dbReference>
<dbReference type="RefSeq" id="WP_129018171.1">
    <property type="nucleotide sequence ID" value="NZ_SDDZ01000009.1"/>
</dbReference>
<dbReference type="InterPro" id="IPR003343">
    <property type="entry name" value="Big_2"/>
</dbReference>
<keyword evidence="6" id="KW-1185">Reference proteome</keyword>
<dbReference type="Pfam" id="PF02368">
    <property type="entry name" value="Big_2"/>
    <property type="match status" value="1"/>
</dbReference>
<evidence type="ECO:0000313" key="6">
    <source>
        <dbReference type="Proteomes" id="UP000289792"/>
    </source>
</evidence>
<dbReference type="PROSITE" id="PS51257">
    <property type="entry name" value="PROKAR_LIPOPROTEIN"/>
    <property type="match status" value="1"/>
</dbReference>
<evidence type="ECO:0000256" key="3">
    <source>
        <dbReference type="SAM" id="SignalP"/>
    </source>
</evidence>
<dbReference type="AlphaFoldDB" id="A0A4Q0XGP8"/>
<dbReference type="InterPro" id="IPR026444">
    <property type="entry name" value="Secre_tail"/>
</dbReference>
<sequence length="1051" mass="115047">MKSLHLFCSFFIIFACQLFFSKSYAQNYPSNQNIHDIQWESYKQPKNTPNYLSPFTDPVTGNKVTRISDEDVFGCDCETLRHNYSKNQPWNADGSLIKTDGSHAKILDGNTYEVLRTANPKSLWSNIDPKVTFETAQNKFYKNNIDTNKETVLRIFSEYETISIGYGEGNLSNDDRWIAFIGVNGNNQTVLVYDILNDAIVGSKFIGTASVDWVSVSQSGQFVVILYHNRGGGEYQGAKSYNRQMKNEVHLINSSEHADLGYDMAGNEVYVSVGRYEGHSLSYTRLDNGFTKGLWKSAWKPGDRGIAGAHASTRNLKRPGWAYISTDQQAHDPLVYDAPKEIFAIRLDNSETIERFGKHHTKFDGSKSPYNHETHPVPNRDGTKVIFASNWHNSQWMRNNYPMMWVVETAQNSNNIAVKSLKISPESANLSMKKTLQLTVAFEPKNVTNKNGIWRSNNNNVATVDANGVVTPISVGKVDIIFKSADGGIEEEAELTVISEVSKVVANGGGDQSVVLGVGTYLRASGGASYLWNTGATSQNLWINPTTSRNYTVTVFDSTGNYSDTDEVNVTVLPVSAGNDITIKTGESIVLEASNAYDYEWSTGEKTARATISPEETTTYRVWGNTNGYESSDTVTVTVEESGVSSSTKVVANGGGDQSVVLGVGTYLRASGGASYLWNTGSTSQNLWINPTTSRKYSVTVFDSTGNYSDTDEVFVTIVPVSAGNDVTIKAGESIVLEASNAYGYEWSTGASTATVTVSPEETTTYRVWGNTNGYESSDTVRVTVDESVVTSSTKVVANGGGDQSVVLGVGTYLRASGGASYLWNTGATSQNLWINPTTSRKYTVTVFDNSGENSDTDEVYVTIVPVSAGNNVTIKSGESVILGASNAYNFEWNTGENTASIMVSPKKTTIYHVKGDTHGYESYDTVTVTVLSDQIASSRGGGGPIVMSNVNSDNEIFNMSHEKLDPEIGSFLVYPNPTEGELNVKFKGISELMKMNLYDLSGKSLFSEDINFNGQLNYTKILNLSNFEPGVYLLQIIDNNEIISKKILLR</sequence>